<sequence>MTPFELKEMFVLGICNLVVGPLMFTWGIYSELEIYEERRRAKKELRDTYNPVFWAYGFLIFCSFFSGLFAMCAVTVFRNDCDWEIKLGRLATFLAKAIIFQILAIFFYNFDPMGWRTRDGFLGSWFLGPTIFIWGIYPELLNYMEKREANNVTDEELALKYHPLLWAYLSMLFCSFVSGVCADLAVTIFSNNSNWRIKLGKVATFLAKALFFQTLAFIFYNVDPLEWRTPDGLLGSWGPIELPIPTCCYCVLVQLYFSRICTYYLVEEG</sequence>
<comment type="caution">
    <text evidence="2">The sequence shown here is derived from an EMBL/GenBank/DDBJ whole genome shotgun (WGS) entry which is preliminary data.</text>
</comment>
<keyword evidence="1" id="KW-0812">Transmembrane</keyword>
<dbReference type="EMBL" id="LNIX01000005">
    <property type="protein sequence ID" value="OXA53624.1"/>
    <property type="molecule type" value="Genomic_DNA"/>
</dbReference>
<accession>A0A226E971</accession>
<feature type="transmembrane region" description="Helical" evidence="1">
    <location>
        <begin position="120"/>
        <end position="137"/>
    </location>
</feature>
<feature type="transmembrane region" description="Helical" evidence="1">
    <location>
        <begin position="89"/>
        <end position="108"/>
    </location>
</feature>
<dbReference type="AlphaFoldDB" id="A0A226E971"/>
<reference evidence="2 3" key="1">
    <citation type="submission" date="2015-12" db="EMBL/GenBank/DDBJ databases">
        <title>The genome of Folsomia candida.</title>
        <authorList>
            <person name="Faddeeva A."/>
            <person name="Derks M.F."/>
            <person name="Anvar Y."/>
            <person name="Smit S."/>
            <person name="Van Straalen N."/>
            <person name="Roelofs D."/>
        </authorList>
    </citation>
    <scope>NUCLEOTIDE SEQUENCE [LARGE SCALE GENOMIC DNA]</scope>
    <source>
        <strain evidence="2 3">VU population</strain>
        <tissue evidence="2">Whole body</tissue>
    </source>
</reference>
<name>A0A226E971_FOLCA</name>
<feature type="transmembrane region" description="Helical" evidence="1">
    <location>
        <begin position="165"/>
        <end position="190"/>
    </location>
</feature>
<evidence type="ECO:0000313" key="3">
    <source>
        <dbReference type="Proteomes" id="UP000198287"/>
    </source>
</evidence>
<evidence type="ECO:0000256" key="1">
    <source>
        <dbReference type="SAM" id="Phobius"/>
    </source>
</evidence>
<keyword evidence="1" id="KW-0472">Membrane</keyword>
<keyword evidence="1" id="KW-1133">Transmembrane helix</keyword>
<proteinExistence type="predicted"/>
<feature type="transmembrane region" description="Helical" evidence="1">
    <location>
        <begin position="53"/>
        <end position="77"/>
    </location>
</feature>
<keyword evidence="3" id="KW-1185">Reference proteome</keyword>
<evidence type="ECO:0000313" key="2">
    <source>
        <dbReference type="EMBL" id="OXA53624.1"/>
    </source>
</evidence>
<organism evidence="2 3">
    <name type="scientific">Folsomia candida</name>
    <name type="common">Springtail</name>
    <dbReference type="NCBI Taxonomy" id="158441"/>
    <lineage>
        <taxon>Eukaryota</taxon>
        <taxon>Metazoa</taxon>
        <taxon>Ecdysozoa</taxon>
        <taxon>Arthropoda</taxon>
        <taxon>Hexapoda</taxon>
        <taxon>Collembola</taxon>
        <taxon>Entomobryomorpha</taxon>
        <taxon>Isotomoidea</taxon>
        <taxon>Isotomidae</taxon>
        <taxon>Proisotominae</taxon>
        <taxon>Folsomia</taxon>
    </lineage>
</organism>
<feature type="transmembrane region" description="Helical" evidence="1">
    <location>
        <begin position="6"/>
        <end position="32"/>
    </location>
</feature>
<gene>
    <name evidence="2" type="ORF">Fcan01_10558</name>
</gene>
<feature type="transmembrane region" description="Helical" evidence="1">
    <location>
        <begin position="202"/>
        <end position="222"/>
    </location>
</feature>
<feature type="transmembrane region" description="Helical" evidence="1">
    <location>
        <begin position="242"/>
        <end position="266"/>
    </location>
</feature>
<dbReference type="Proteomes" id="UP000198287">
    <property type="component" value="Unassembled WGS sequence"/>
</dbReference>
<protein>
    <submittedName>
        <fullName evidence="2">Uncharacterized protein</fullName>
    </submittedName>
</protein>